<feature type="transmembrane region" description="Helical" evidence="7">
    <location>
        <begin position="291"/>
        <end position="308"/>
    </location>
</feature>
<feature type="transmembrane region" description="Helical" evidence="7">
    <location>
        <begin position="224"/>
        <end position="248"/>
    </location>
</feature>
<evidence type="ECO:0000256" key="1">
    <source>
        <dbReference type="ARBA" id="ARBA00004651"/>
    </source>
</evidence>
<reference evidence="9 10" key="1">
    <citation type="submission" date="2018-11" db="EMBL/GenBank/DDBJ databases">
        <title>Draft genome sequence of Ferruginibacter sp. BO-59.</title>
        <authorList>
            <person name="Im W.T."/>
        </authorList>
    </citation>
    <scope>NUCLEOTIDE SEQUENCE [LARGE SCALE GENOMIC DNA]</scope>
    <source>
        <strain evidence="9 10">BO-59</strain>
    </source>
</reference>
<feature type="transmembrane region" description="Helical" evidence="7">
    <location>
        <begin position="56"/>
        <end position="75"/>
    </location>
</feature>
<keyword evidence="5 7" id="KW-1133">Transmembrane helix</keyword>
<feature type="transmembrane region" description="Helical" evidence="7">
    <location>
        <begin position="378"/>
        <end position="399"/>
    </location>
</feature>
<feature type="transmembrane region" description="Helical" evidence="7">
    <location>
        <begin position="260"/>
        <end position="279"/>
    </location>
</feature>
<keyword evidence="6 7" id="KW-0472">Membrane</keyword>
<feature type="transmembrane region" description="Helical" evidence="7">
    <location>
        <begin position="82"/>
        <end position="99"/>
    </location>
</feature>
<evidence type="ECO:0000256" key="3">
    <source>
        <dbReference type="ARBA" id="ARBA00022475"/>
    </source>
</evidence>
<dbReference type="PROSITE" id="PS50850">
    <property type="entry name" value="MFS"/>
    <property type="match status" value="1"/>
</dbReference>
<keyword evidence="10" id="KW-1185">Reference proteome</keyword>
<sequence length="402" mass="44667">MKRYARLYLDSYRGLSRPSWMLSAVMLINRIGAMVVPFLGVYMVAELHFSLSETGVVLSFYGLGAMSGSTLGGWLTDKAGHFKVQLISIFLSVPVFFLLPLLKEVWSLSIGVFVLSTITETFRPANSVSISVYARPENITRSFSLNRMAINLGFSIGPALGGVLAAISFKLIFYANGITALLAGLVFYFYFKNLPVNKNREFLHHDKAGKKIKNGISPWKDIPFLFFCFFCCLYSICFFQLLSTIPLFYRKVHHLSEGNIGILLASNGLVVFIFEMLIVQVAERTMRSTNVIVLGVLLVAVSFFILLIPGGIPVLLLSMFIISLSEIFAMPFMATVTVKRASSDRKGSYMGVNSLSFSAAFVFSPLIGTFVAEHFGFSVLWISTALLGIATAFGFRWIFRKF</sequence>
<dbReference type="RefSeq" id="WP_123121030.1">
    <property type="nucleotide sequence ID" value="NZ_RJJR01000009.1"/>
</dbReference>
<evidence type="ECO:0000256" key="4">
    <source>
        <dbReference type="ARBA" id="ARBA00022692"/>
    </source>
</evidence>
<gene>
    <name evidence="9" type="ORF">EFY79_12385</name>
</gene>
<evidence type="ECO:0000256" key="2">
    <source>
        <dbReference type="ARBA" id="ARBA00022448"/>
    </source>
</evidence>
<dbReference type="OrthoDB" id="5379144at2"/>
<keyword evidence="3" id="KW-1003">Cell membrane</keyword>
<dbReference type="InterPro" id="IPR020846">
    <property type="entry name" value="MFS_dom"/>
</dbReference>
<dbReference type="SUPFAM" id="SSF103473">
    <property type="entry name" value="MFS general substrate transporter"/>
    <property type="match status" value="1"/>
</dbReference>
<dbReference type="Pfam" id="PF07690">
    <property type="entry name" value="MFS_1"/>
    <property type="match status" value="1"/>
</dbReference>
<dbReference type="AlphaFoldDB" id="A0A3M9ND60"/>
<dbReference type="PANTHER" id="PTHR23517">
    <property type="entry name" value="RESISTANCE PROTEIN MDTM, PUTATIVE-RELATED-RELATED"/>
    <property type="match status" value="1"/>
</dbReference>
<keyword evidence="4 7" id="KW-0812">Transmembrane</keyword>
<organism evidence="9 10">
    <name type="scientific">Hanamia caeni</name>
    <dbReference type="NCBI Taxonomy" id="2294116"/>
    <lineage>
        <taxon>Bacteria</taxon>
        <taxon>Pseudomonadati</taxon>
        <taxon>Bacteroidota</taxon>
        <taxon>Chitinophagia</taxon>
        <taxon>Chitinophagales</taxon>
        <taxon>Chitinophagaceae</taxon>
        <taxon>Hanamia</taxon>
    </lineage>
</organism>
<dbReference type="EMBL" id="RJJR01000009">
    <property type="protein sequence ID" value="RNI35750.1"/>
    <property type="molecule type" value="Genomic_DNA"/>
</dbReference>
<dbReference type="Gene3D" id="1.20.1250.20">
    <property type="entry name" value="MFS general substrate transporter like domains"/>
    <property type="match status" value="1"/>
</dbReference>
<dbReference type="CDD" id="cd17329">
    <property type="entry name" value="MFS_MdtH_MDR_like"/>
    <property type="match status" value="1"/>
</dbReference>
<comment type="caution">
    <text evidence="9">The sequence shown here is derived from an EMBL/GenBank/DDBJ whole genome shotgun (WGS) entry which is preliminary data.</text>
</comment>
<evidence type="ECO:0000256" key="7">
    <source>
        <dbReference type="SAM" id="Phobius"/>
    </source>
</evidence>
<name>A0A3M9ND60_9BACT</name>
<feature type="domain" description="Major facilitator superfamily (MFS) profile" evidence="8">
    <location>
        <begin position="18"/>
        <end position="402"/>
    </location>
</feature>
<evidence type="ECO:0000313" key="10">
    <source>
        <dbReference type="Proteomes" id="UP000267223"/>
    </source>
</evidence>
<keyword evidence="2" id="KW-0813">Transport</keyword>
<feature type="transmembrane region" description="Helical" evidence="7">
    <location>
        <begin position="148"/>
        <end position="167"/>
    </location>
</feature>
<proteinExistence type="predicted"/>
<dbReference type="Proteomes" id="UP000267223">
    <property type="component" value="Unassembled WGS sequence"/>
</dbReference>
<dbReference type="InterPro" id="IPR036259">
    <property type="entry name" value="MFS_trans_sf"/>
</dbReference>
<dbReference type="InterPro" id="IPR050171">
    <property type="entry name" value="MFS_Transporters"/>
</dbReference>
<dbReference type="InterPro" id="IPR001958">
    <property type="entry name" value="Tet-R_TetA/multi-R_MdtG-like"/>
</dbReference>
<protein>
    <submittedName>
        <fullName evidence="9">MFS transporter</fullName>
    </submittedName>
</protein>
<feature type="transmembrane region" description="Helical" evidence="7">
    <location>
        <begin position="20"/>
        <end position="44"/>
    </location>
</feature>
<feature type="transmembrane region" description="Helical" evidence="7">
    <location>
        <begin position="350"/>
        <end position="372"/>
    </location>
</feature>
<evidence type="ECO:0000313" key="9">
    <source>
        <dbReference type="EMBL" id="RNI35750.1"/>
    </source>
</evidence>
<dbReference type="InterPro" id="IPR011701">
    <property type="entry name" value="MFS"/>
</dbReference>
<evidence type="ECO:0000259" key="8">
    <source>
        <dbReference type="PROSITE" id="PS50850"/>
    </source>
</evidence>
<dbReference type="GO" id="GO:0005886">
    <property type="term" value="C:plasma membrane"/>
    <property type="evidence" value="ECO:0007669"/>
    <property type="project" value="UniProtKB-SubCell"/>
</dbReference>
<comment type="subcellular location">
    <subcellularLocation>
        <location evidence="1">Cell membrane</location>
        <topology evidence="1">Multi-pass membrane protein</topology>
    </subcellularLocation>
</comment>
<dbReference type="GO" id="GO:0022857">
    <property type="term" value="F:transmembrane transporter activity"/>
    <property type="evidence" value="ECO:0007669"/>
    <property type="project" value="InterPro"/>
</dbReference>
<evidence type="ECO:0000256" key="6">
    <source>
        <dbReference type="ARBA" id="ARBA00023136"/>
    </source>
</evidence>
<feature type="transmembrane region" description="Helical" evidence="7">
    <location>
        <begin position="314"/>
        <end position="338"/>
    </location>
</feature>
<feature type="transmembrane region" description="Helical" evidence="7">
    <location>
        <begin position="173"/>
        <end position="191"/>
    </location>
</feature>
<dbReference type="PRINTS" id="PR01035">
    <property type="entry name" value="TCRTETA"/>
</dbReference>
<dbReference type="PANTHER" id="PTHR23517:SF2">
    <property type="entry name" value="MULTIDRUG RESISTANCE PROTEIN MDTH"/>
    <property type="match status" value="1"/>
</dbReference>
<evidence type="ECO:0000256" key="5">
    <source>
        <dbReference type="ARBA" id="ARBA00022989"/>
    </source>
</evidence>
<accession>A0A3M9ND60</accession>